<dbReference type="GO" id="GO:0032451">
    <property type="term" value="F:demethylase activity"/>
    <property type="evidence" value="ECO:0007669"/>
    <property type="project" value="InterPro"/>
</dbReference>
<keyword evidence="3" id="KW-0808">Transferase</keyword>
<dbReference type="InterPro" id="IPR027450">
    <property type="entry name" value="AlkB-like"/>
</dbReference>
<evidence type="ECO:0000313" key="4">
    <source>
        <dbReference type="Proteomes" id="UP000623129"/>
    </source>
</evidence>
<dbReference type="InterPro" id="IPR005123">
    <property type="entry name" value="Oxoglu/Fe-dep_dioxygenase_dom"/>
</dbReference>
<dbReference type="Proteomes" id="UP000623129">
    <property type="component" value="Unassembled WGS sequence"/>
</dbReference>
<gene>
    <name evidence="3" type="ORF">FCM35_KLT16702</name>
</gene>
<keyword evidence="4" id="KW-1185">Reference proteome</keyword>
<evidence type="ECO:0000256" key="1">
    <source>
        <dbReference type="ARBA" id="ARBA00007879"/>
    </source>
</evidence>
<organism evidence="3 4">
    <name type="scientific">Carex littledalei</name>
    <dbReference type="NCBI Taxonomy" id="544730"/>
    <lineage>
        <taxon>Eukaryota</taxon>
        <taxon>Viridiplantae</taxon>
        <taxon>Streptophyta</taxon>
        <taxon>Embryophyta</taxon>
        <taxon>Tracheophyta</taxon>
        <taxon>Spermatophyta</taxon>
        <taxon>Magnoliopsida</taxon>
        <taxon>Liliopsida</taxon>
        <taxon>Poales</taxon>
        <taxon>Cyperaceae</taxon>
        <taxon>Cyperoideae</taxon>
        <taxon>Cariceae</taxon>
        <taxon>Carex</taxon>
        <taxon>Carex subgen. Euthyceras</taxon>
    </lineage>
</organism>
<evidence type="ECO:0000259" key="2">
    <source>
        <dbReference type="PROSITE" id="PS51471"/>
    </source>
</evidence>
<dbReference type="InterPro" id="IPR037151">
    <property type="entry name" value="AlkB-like_sf"/>
</dbReference>
<dbReference type="Gene3D" id="2.60.120.590">
    <property type="entry name" value="Alpha-ketoglutarate-dependent dioxygenase AlkB-like"/>
    <property type="match status" value="1"/>
</dbReference>
<comment type="similarity">
    <text evidence="1">Belongs to the alkB family.</text>
</comment>
<dbReference type="PROSITE" id="PS51471">
    <property type="entry name" value="FE2OG_OXY"/>
    <property type="match status" value="1"/>
</dbReference>
<dbReference type="GO" id="GO:0008168">
    <property type="term" value="F:methyltransferase activity"/>
    <property type="evidence" value="ECO:0007669"/>
    <property type="project" value="UniProtKB-KW"/>
</dbReference>
<dbReference type="GO" id="GO:0006402">
    <property type="term" value="P:mRNA catabolic process"/>
    <property type="evidence" value="ECO:0007669"/>
    <property type="project" value="InterPro"/>
</dbReference>
<name>A0A833RNW1_9POAL</name>
<dbReference type="EMBL" id="SWLB01000004">
    <property type="protein sequence ID" value="KAF3339231.1"/>
    <property type="molecule type" value="Genomic_DNA"/>
</dbReference>
<keyword evidence="3" id="KW-0489">Methyltransferase</keyword>
<accession>A0A833RNW1</accession>
<evidence type="ECO:0000313" key="3">
    <source>
        <dbReference type="EMBL" id="KAF3339231.1"/>
    </source>
</evidence>
<dbReference type="PANTHER" id="PTHR31447:SF23">
    <property type="entry name" value="2-OXOGLUTARATE AND FE(II)-DEPENDENT OXYGENASE SUPERFAMILY PROTEIN"/>
    <property type="match status" value="1"/>
</dbReference>
<dbReference type="SUPFAM" id="SSF51197">
    <property type="entry name" value="Clavaminate synthase-like"/>
    <property type="match status" value="1"/>
</dbReference>
<dbReference type="OrthoDB" id="760108at2759"/>
<dbReference type="GO" id="GO:0003729">
    <property type="term" value="F:mRNA binding"/>
    <property type="evidence" value="ECO:0007669"/>
    <property type="project" value="InterPro"/>
</dbReference>
<dbReference type="PANTHER" id="PTHR31447">
    <property type="entry name" value="HYDROXYPROLINE-RICH GLYCOPROTEIN FAMILY PROTEIN-RELATED"/>
    <property type="match status" value="1"/>
</dbReference>
<dbReference type="InterPro" id="IPR044842">
    <property type="entry name" value="ALKBH9B/ALKBH10B-like"/>
</dbReference>
<comment type="caution">
    <text evidence="3">The sequence shown here is derived from an EMBL/GenBank/DDBJ whole genome shotgun (WGS) entry which is preliminary data.</text>
</comment>
<dbReference type="AlphaFoldDB" id="A0A833RNW1"/>
<feature type="domain" description="Fe2OG dioxygenase" evidence="2">
    <location>
        <begin position="71"/>
        <end position="168"/>
    </location>
</feature>
<protein>
    <submittedName>
        <fullName evidence="3">RNA demethylase ALKBH5</fullName>
    </submittedName>
</protein>
<proteinExistence type="inferred from homology"/>
<dbReference type="GO" id="GO:0032259">
    <property type="term" value="P:methylation"/>
    <property type="evidence" value="ECO:0007669"/>
    <property type="project" value="UniProtKB-KW"/>
</dbReference>
<dbReference type="Pfam" id="PF13532">
    <property type="entry name" value="2OG-FeII_Oxy_2"/>
    <property type="match status" value="1"/>
</dbReference>
<reference evidence="3" key="1">
    <citation type="submission" date="2020-01" db="EMBL/GenBank/DDBJ databases">
        <title>Genome sequence of Kobresia littledalei, the first chromosome-level genome in the family Cyperaceae.</title>
        <authorList>
            <person name="Qu G."/>
        </authorList>
    </citation>
    <scope>NUCLEOTIDE SEQUENCE</scope>
    <source>
        <strain evidence="3">C.B.Clarke</strain>
        <tissue evidence="3">Leaf</tissue>
    </source>
</reference>
<sequence>MREHTYTAPIKWMRGKGRITLQFGCCYNYAKGQNGILPGIMRNVQVDPMPPLLKDMIRRLVSWQILPKTCVPDSCIINIYDEGDCIPPHIDHNDFLRPFCTVSFLSDARILFGRNLKVLGPGEFLGSTAISLPRGSVLVLSGNGADEAKHCVPAVRSRRISITFRKMDPEKLPYQHRPDPDFNFI</sequence>